<dbReference type="PANTHER" id="PTHR43649">
    <property type="entry name" value="ARABINOSE-BINDING PROTEIN-RELATED"/>
    <property type="match status" value="1"/>
</dbReference>
<evidence type="ECO:0000313" key="4">
    <source>
        <dbReference type="EMBL" id="MEQ4482373.1"/>
    </source>
</evidence>
<keyword evidence="5" id="KW-1185">Reference proteome</keyword>
<feature type="region of interest" description="Disordered" evidence="2">
    <location>
        <begin position="29"/>
        <end position="52"/>
    </location>
</feature>
<name>A0ABV1KQQ7_9BACL</name>
<dbReference type="Gene3D" id="3.40.190.10">
    <property type="entry name" value="Periplasmic binding protein-like II"/>
    <property type="match status" value="2"/>
</dbReference>
<keyword evidence="3" id="KW-0472">Membrane</keyword>
<dbReference type="RefSeq" id="WP_232187638.1">
    <property type="nucleotide sequence ID" value="NZ_JAIOAP010000013.1"/>
</dbReference>
<evidence type="ECO:0000256" key="3">
    <source>
        <dbReference type="SAM" id="Phobius"/>
    </source>
</evidence>
<organism evidence="4 5">
    <name type="scientific">Cohnella silvisoli</name>
    <dbReference type="NCBI Taxonomy" id="2873699"/>
    <lineage>
        <taxon>Bacteria</taxon>
        <taxon>Bacillati</taxon>
        <taxon>Bacillota</taxon>
        <taxon>Bacilli</taxon>
        <taxon>Bacillales</taxon>
        <taxon>Paenibacillaceae</taxon>
        <taxon>Cohnella</taxon>
    </lineage>
</organism>
<reference evidence="4 5" key="1">
    <citation type="journal article" date="2023" name="Genome Announc.">
        <title>Pan-Genome Analyses of the Genus Cohnella and Proposal of the Novel Species Cohnella silvisoli sp. nov., Isolated from Forest Soil.</title>
        <authorList>
            <person name="Wang C."/>
            <person name="Mao L."/>
            <person name="Bao G."/>
            <person name="Zhu H."/>
        </authorList>
    </citation>
    <scope>NUCLEOTIDE SEQUENCE [LARGE SCALE GENOMIC DNA]</scope>
    <source>
        <strain evidence="4 5">NL03-T5-1</strain>
    </source>
</reference>
<evidence type="ECO:0000313" key="5">
    <source>
        <dbReference type="Proteomes" id="UP001493487"/>
    </source>
</evidence>
<accession>A0ABV1KQQ7</accession>
<evidence type="ECO:0000256" key="2">
    <source>
        <dbReference type="SAM" id="MobiDB-lite"/>
    </source>
</evidence>
<dbReference type="Proteomes" id="UP001493487">
    <property type="component" value="Unassembled WGS sequence"/>
</dbReference>
<gene>
    <name evidence="4" type="ORF">QJS35_08195</name>
</gene>
<dbReference type="SUPFAM" id="SSF53850">
    <property type="entry name" value="Periplasmic binding protein-like II"/>
    <property type="match status" value="1"/>
</dbReference>
<keyword evidence="1" id="KW-0732">Signal</keyword>
<keyword evidence="3" id="KW-0812">Transmembrane</keyword>
<comment type="caution">
    <text evidence="4">The sequence shown here is derived from an EMBL/GenBank/DDBJ whole genome shotgun (WGS) entry which is preliminary data.</text>
</comment>
<dbReference type="EMBL" id="JASKHM010000004">
    <property type="protein sequence ID" value="MEQ4482373.1"/>
    <property type="molecule type" value="Genomic_DNA"/>
</dbReference>
<keyword evidence="3" id="KW-1133">Transmembrane helix</keyword>
<dbReference type="PANTHER" id="PTHR43649:SF33">
    <property type="entry name" value="POLYGALACTURONAN_RHAMNOGALACTURONAN-BINDING PROTEIN YTCQ"/>
    <property type="match status" value="1"/>
</dbReference>
<evidence type="ECO:0008006" key="6">
    <source>
        <dbReference type="Google" id="ProtNLM"/>
    </source>
</evidence>
<dbReference type="PROSITE" id="PS51257">
    <property type="entry name" value="PROKAR_LIPOPROTEIN"/>
    <property type="match status" value="1"/>
</dbReference>
<feature type="transmembrane region" description="Helical" evidence="3">
    <location>
        <begin position="7"/>
        <end position="28"/>
    </location>
</feature>
<dbReference type="InterPro" id="IPR050490">
    <property type="entry name" value="Bact_solute-bd_prot1"/>
</dbReference>
<proteinExistence type="predicted"/>
<evidence type="ECO:0000256" key="1">
    <source>
        <dbReference type="ARBA" id="ARBA00022729"/>
    </source>
</evidence>
<sequence>MKNFKYYTVIVLILSFMGIVFVGCGVTTKESAPTSTPITNASSPETTNPESTAPITITSAKWRDAGVVFRDGDTWENNIWSRMINEKLGVTVEDAWSTPDWASFEQKLLLNIAAGEPFPDVVFDYYNQGNPTLDKLVENSEILMPIQEAFDKYASPTVKKAYSLAPKSIWSKFTKDGKVYGLPILSDGIGNATTLIVRQDWLDAVGLPAPKTIDDLDKVLDAFTNNDPDKDGKKDTYGINFGWKDDFSTYLGDTSWLFGAYGAIPQIWTKGPDGKLAYGSIQPEVKDALVKLRDWYSKGYIDPQAALLNVYEAAKAKGFMAEKGGIVAVPQWGYNQIKDLFTNNPQAKVNVLPIPAGSTGKVARLGDSGYQGAFFFSKDFQNMEAFFEVFNLMYEKENPDNDEFKFGWIKDADYALDTDGNPLYGDDMKKVVPEGYYKMGNFMLGFESVPTVPLKYFNYAKELVGGATPSTPDELNWSKTNNPLAWNIMSTIYDQKDISVKDEYDGPVTKTQSTQWDQLKKKEHEVFLKIIYGQLPIEAYDQFVTDWKAQGGDDITNEVNEWYATVK</sequence>
<protein>
    <recommendedName>
        <fullName evidence="6">Extracellular solute-binding protein</fullName>
    </recommendedName>
</protein>